<dbReference type="EMBL" id="CP013862">
    <property type="protein sequence ID" value="ALX50056.1"/>
    <property type="molecule type" value="Genomic_DNA"/>
</dbReference>
<accession>A0A0U4DXF4</accession>
<feature type="region of interest" description="Disordered" evidence="1">
    <location>
        <begin position="59"/>
        <end position="108"/>
    </location>
</feature>
<sequence>MKGILQAWAKKGITSITAARAEEAAFCRSRHGYGRKFSYAIGKEEVVPYWFKEQKLKVKRKQKQEREPRDLDAERELFDASDRGIPFERQPSQLERDQTQIERDYRPD</sequence>
<name>A0A0U4DXF4_9BACI</name>
<evidence type="ECO:0000256" key="1">
    <source>
        <dbReference type="SAM" id="MobiDB-lite"/>
    </source>
</evidence>
<dbReference type="KEGG" id="lao:AOX59_16610"/>
<gene>
    <name evidence="2" type="ORF">AOX59_16610</name>
</gene>
<protein>
    <submittedName>
        <fullName evidence="2">Uncharacterized protein</fullName>
    </submittedName>
</protein>
<dbReference type="AlphaFoldDB" id="A0A0U4DXF4"/>
<reference evidence="2 3" key="1">
    <citation type="submission" date="2016-01" db="EMBL/GenBank/DDBJ databases">
        <title>Complete genome sequence of strain Lentibacillus amyloliquefaciens LAM0015T isolated from saline sediment.</title>
        <authorList>
            <person name="Wang J.-L."/>
            <person name="He M.-X."/>
        </authorList>
    </citation>
    <scope>NUCLEOTIDE SEQUENCE [LARGE SCALE GENOMIC DNA]</scope>
    <source>
        <strain evidence="2 3">LAM0015</strain>
    </source>
</reference>
<dbReference type="OrthoDB" id="1821976at2"/>
<organism evidence="2 3">
    <name type="scientific">Lentibacillus amyloliquefaciens</name>
    <dbReference type="NCBI Taxonomy" id="1472767"/>
    <lineage>
        <taxon>Bacteria</taxon>
        <taxon>Bacillati</taxon>
        <taxon>Bacillota</taxon>
        <taxon>Bacilli</taxon>
        <taxon>Bacillales</taxon>
        <taxon>Bacillaceae</taxon>
        <taxon>Lentibacillus</taxon>
    </lineage>
</organism>
<keyword evidence="3" id="KW-1185">Reference proteome</keyword>
<evidence type="ECO:0000313" key="3">
    <source>
        <dbReference type="Proteomes" id="UP000050331"/>
    </source>
</evidence>
<evidence type="ECO:0000313" key="2">
    <source>
        <dbReference type="EMBL" id="ALX50056.1"/>
    </source>
</evidence>
<dbReference type="Proteomes" id="UP000050331">
    <property type="component" value="Chromosome"/>
</dbReference>
<feature type="compositionally biased region" description="Basic and acidic residues" evidence="1">
    <location>
        <begin position="64"/>
        <end position="86"/>
    </location>
</feature>
<proteinExistence type="predicted"/>
<feature type="compositionally biased region" description="Basic and acidic residues" evidence="1">
    <location>
        <begin position="94"/>
        <end position="108"/>
    </location>
</feature>